<keyword evidence="1" id="KW-0812">Transmembrane</keyword>
<dbReference type="EMBL" id="SLXM01000001">
    <property type="protein sequence ID" value="TCP28398.1"/>
    <property type="molecule type" value="Genomic_DNA"/>
</dbReference>
<dbReference type="AlphaFoldDB" id="A0A4R2P2N8"/>
<keyword evidence="1" id="KW-1133">Transmembrane helix</keyword>
<sequence length="54" mass="6473">MKREHENFKFIKNDLQQKNRNYIFQNNKVTRLGFYIVLTCLFIGVSMIVAFTIS</sequence>
<proteinExistence type="predicted"/>
<keyword evidence="3" id="KW-1185">Reference proteome</keyword>
<gene>
    <name evidence="2" type="ORF">EV195_101574</name>
</gene>
<evidence type="ECO:0000256" key="1">
    <source>
        <dbReference type="SAM" id="Phobius"/>
    </source>
</evidence>
<keyword evidence="1" id="KW-0472">Membrane</keyword>
<comment type="caution">
    <text evidence="2">The sequence shown here is derived from an EMBL/GenBank/DDBJ whole genome shotgun (WGS) entry which is preliminary data.</text>
</comment>
<dbReference type="RefSeq" id="WP_165915673.1">
    <property type="nucleotide sequence ID" value="NZ_SLXM01000001.1"/>
</dbReference>
<feature type="transmembrane region" description="Helical" evidence="1">
    <location>
        <begin position="32"/>
        <end position="53"/>
    </location>
</feature>
<evidence type="ECO:0000313" key="3">
    <source>
        <dbReference type="Proteomes" id="UP000294564"/>
    </source>
</evidence>
<protein>
    <submittedName>
        <fullName evidence="2">Uncharacterized protein</fullName>
    </submittedName>
</protein>
<reference evidence="2 3" key="1">
    <citation type="submission" date="2019-03" db="EMBL/GenBank/DDBJ databases">
        <title>Genomic Encyclopedia of Type Strains, Phase IV (KMG-IV): sequencing the most valuable type-strain genomes for metagenomic binning, comparative biology and taxonomic classification.</title>
        <authorList>
            <person name="Goeker M."/>
        </authorList>
    </citation>
    <scope>NUCLEOTIDE SEQUENCE [LARGE SCALE GENOMIC DNA]</scope>
    <source>
        <strain evidence="2 3">DSM 14836</strain>
    </source>
</reference>
<accession>A0A4R2P2N8</accession>
<dbReference type="Proteomes" id="UP000294564">
    <property type="component" value="Unassembled WGS sequence"/>
</dbReference>
<evidence type="ECO:0000313" key="2">
    <source>
        <dbReference type="EMBL" id="TCP28398.1"/>
    </source>
</evidence>
<name>A0A4R2P2N8_9FLAO</name>
<organism evidence="2 3">
    <name type="scientific">Tenacibaculum skagerrakense</name>
    <dbReference type="NCBI Taxonomy" id="186571"/>
    <lineage>
        <taxon>Bacteria</taxon>
        <taxon>Pseudomonadati</taxon>
        <taxon>Bacteroidota</taxon>
        <taxon>Flavobacteriia</taxon>
        <taxon>Flavobacteriales</taxon>
        <taxon>Flavobacteriaceae</taxon>
        <taxon>Tenacibaculum</taxon>
    </lineage>
</organism>